<dbReference type="GO" id="GO:0006508">
    <property type="term" value="P:proteolysis"/>
    <property type="evidence" value="ECO:0007669"/>
    <property type="project" value="UniProtKB-KW"/>
</dbReference>
<evidence type="ECO:0000256" key="2">
    <source>
        <dbReference type="ARBA" id="ARBA00022670"/>
    </source>
</evidence>
<reference evidence="6 7" key="1">
    <citation type="submission" date="2024-08" db="EMBL/GenBank/DDBJ databases">
        <title>Gnathostoma spinigerum genome.</title>
        <authorList>
            <person name="Gonzalez-Bertolin B."/>
            <person name="Monzon S."/>
            <person name="Zaballos A."/>
            <person name="Jimenez P."/>
            <person name="Dekumyoy P."/>
            <person name="Varona S."/>
            <person name="Cuesta I."/>
            <person name="Sumanam S."/>
            <person name="Adisakwattana P."/>
            <person name="Gasser R.B."/>
            <person name="Hernandez-Gonzalez A."/>
            <person name="Young N.D."/>
            <person name="Perteguer M.J."/>
        </authorList>
    </citation>
    <scope>NUCLEOTIDE SEQUENCE [LARGE SCALE GENOMIC DNA]</scope>
    <source>
        <strain evidence="6">AL3</strain>
        <tissue evidence="6">Liver</tissue>
    </source>
</reference>
<comment type="caution">
    <text evidence="6">The sequence shown here is derived from an EMBL/GenBank/DDBJ whole genome shotgun (WGS) entry which is preliminary data.</text>
</comment>
<dbReference type="EMBL" id="JBGFUD010004972">
    <property type="protein sequence ID" value="MFH4980040.1"/>
    <property type="molecule type" value="Genomic_DNA"/>
</dbReference>
<keyword evidence="5" id="KW-0325">Glycoprotein</keyword>
<dbReference type="PANTHER" id="PTHR11010:SF101">
    <property type="entry name" value="SERINE PROTEASE F56F10.1-RELATED"/>
    <property type="match status" value="1"/>
</dbReference>
<keyword evidence="7" id="KW-1185">Reference proteome</keyword>
<dbReference type="GO" id="GO:0008233">
    <property type="term" value="F:peptidase activity"/>
    <property type="evidence" value="ECO:0007669"/>
    <property type="project" value="UniProtKB-KW"/>
</dbReference>
<dbReference type="Proteomes" id="UP001608902">
    <property type="component" value="Unassembled WGS sequence"/>
</dbReference>
<dbReference type="InterPro" id="IPR008758">
    <property type="entry name" value="Peptidase_S28"/>
</dbReference>
<evidence type="ECO:0000256" key="5">
    <source>
        <dbReference type="ARBA" id="ARBA00023180"/>
    </source>
</evidence>
<evidence type="ECO:0000313" key="6">
    <source>
        <dbReference type="EMBL" id="MFH4980040.1"/>
    </source>
</evidence>
<dbReference type="PANTHER" id="PTHR11010">
    <property type="entry name" value="PROTEASE S28 PRO-X CARBOXYPEPTIDASE-RELATED"/>
    <property type="match status" value="1"/>
</dbReference>
<dbReference type="Pfam" id="PF05577">
    <property type="entry name" value="Peptidase_S28"/>
    <property type="match status" value="1"/>
</dbReference>
<dbReference type="InterPro" id="IPR029058">
    <property type="entry name" value="AB_hydrolase_fold"/>
</dbReference>
<evidence type="ECO:0000313" key="7">
    <source>
        <dbReference type="Proteomes" id="UP001608902"/>
    </source>
</evidence>
<organism evidence="6 7">
    <name type="scientific">Gnathostoma spinigerum</name>
    <dbReference type="NCBI Taxonomy" id="75299"/>
    <lineage>
        <taxon>Eukaryota</taxon>
        <taxon>Metazoa</taxon>
        <taxon>Ecdysozoa</taxon>
        <taxon>Nematoda</taxon>
        <taxon>Chromadorea</taxon>
        <taxon>Rhabditida</taxon>
        <taxon>Spirurina</taxon>
        <taxon>Gnathostomatomorpha</taxon>
        <taxon>Gnathostomatoidea</taxon>
        <taxon>Gnathostomatidae</taxon>
        <taxon>Gnathostoma</taxon>
    </lineage>
</organism>
<keyword evidence="3" id="KW-0732">Signal</keyword>
<dbReference type="AlphaFoldDB" id="A0ABD6EUW4"/>
<name>A0ABD6EUW4_9BILA</name>
<evidence type="ECO:0000256" key="1">
    <source>
        <dbReference type="ARBA" id="ARBA00011079"/>
    </source>
</evidence>
<evidence type="ECO:0000256" key="3">
    <source>
        <dbReference type="ARBA" id="ARBA00022729"/>
    </source>
</evidence>
<protein>
    <submittedName>
        <fullName evidence="6">Uncharacterized protein</fullName>
    </submittedName>
</protein>
<sequence>MTCNEVGFFQTTDHGKSAFGSMVPLNYYIDMCTDMFGDEVEISFIRNNNLAARRRWGGADSYNATNIVLLNGELDPWHALGTYVEIREQNQLPVLIKGAAHCSDMYPKWKDEPKALDGVRKIIEEQVAIYLQSKNDL</sequence>
<dbReference type="Gene3D" id="3.40.50.1820">
    <property type="entry name" value="alpha/beta hydrolase"/>
    <property type="match status" value="1"/>
</dbReference>
<gene>
    <name evidence="6" type="ORF">AB6A40_006749</name>
</gene>
<keyword evidence="2" id="KW-0645">Protease</keyword>
<accession>A0ABD6EUW4</accession>
<comment type="similarity">
    <text evidence="1">Belongs to the peptidase S28 family.</text>
</comment>
<proteinExistence type="inferred from homology"/>
<keyword evidence="4" id="KW-0378">Hydrolase</keyword>
<evidence type="ECO:0000256" key="4">
    <source>
        <dbReference type="ARBA" id="ARBA00022801"/>
    </source>
</evidence>